<name>A0A2P2M724_RHIMU</name>
<accession>A0A2P2M724</accession>
<evidence type="ECO:0000313" key="1">
    <source>
        <dbReference type="EMBL" id="MBX26022.1"/>
    </source>
</evidence>
<reference evidence="1" key="1">
    <citation type="submission" date="2018-02" db="EMBL/GenBank/DDBJ databases">
        <title>Rhizophora mucronata_Transcriptome.</title>
        <authorList>
            <person name="Meera S.P."/>
            <person name="Sreeshan A."/>
            <person name="Augustine A."/>
        </authorList>
    </citation>
    <scope>NUCLEOTIDE SEQUENCE</scope>
    <source>
        <tissue evidence="1">Leaf</tissue>
    </source>
</reference>
<proteinExistence type="predicted"/>
<dbReference type="AlphaFoldDB" id="A0A2P2M724"/>
<sequence>MSSGRIGSTSAVIRLPLTRRFLNLAALPTSSIKLSRRSSLRTTKMKQLMLGASTTV</sequence>
<dbReference type="EMBL" id="GGEC01045538">
    <property type="protein sequence ID" value="MBX26022.1"/>
    <property type="molecule type" value="Transcribed_RNA"/>
</dbReference>
<organism evidence="1">
    <name type="scientific">Rhizophora mucronata</name>
    <name type="common">Asiatic mangrove</name>
    <dbReference type="NCBI Taxonomy" id="61149"/>
    <lineage>
        <taxon>Eukaryota</taxon>
        <taxon>Viridiplantae</taxon>
        <taxon>Streptophyta</taxon>
        <taxon>Embryophyta</taxon>
        <taxon>Tracheophyta</taxon>
        <taxon>Spermatophyta</taxon>
        <taxon>Magnoliopsida</taxon>
        <taxon>eudicotyledons</taxon>
        <taxon>Gunneridae</taxon>
        <taxon>Pentapetalae</taxon>
        <taxon>rosids</taxon>
        <taxon>fabids</taxon>
        <taxon>Malpighiales</taxon>
        <taxon>Rhizophoraceae</taxon>
        <taxon>Rhizophora</taxon>
    </lineage>
</organism>
<protein>
    <submittedName>
        <fullName evidence="1">Uncharacterized protein</fullName>
    </submittedName>
</protein>